<dbReference type="InterPro" id="IPR029063">
    <property type="entry name" value="SAM-dependent_MTases_sf"/>
</dbReference>
<evidence type="ECO:0000313" key="1">
    <source>
        <dbReference type="EMBL" id="MBD2647177.1"/>
    </source>
</evidence>
<keyword evidence="1" id="KW-0489">Methyltransferase</keyword>
<keyword evidence="2" id="KW-1185">Reference proteome</keyword>
<dbReference type="SUPFAM" id="SSF53335">
    <property type="entry name" value="S-adenosyl-L-methionine-dependent methyltransferases"/>
    <property type="match status" value="1"/>
</dbReference>
<comment type="caution">
    <text evidence="1">The sequence shown here is derived from an EMBL/GenBank/DDBJ whole genome shotgun (WGS) entry which is preliminary data.</text>
</comment>
<dbReference type="RefSeq" id="WP_190894143.1">
    <property type="nucleotide sequence ID" value="NZ_JACJTD010000013.1"/>
</dbReference>
<name>A0ABR8I8T6_9NOSO</name>
<keyword evidence="1" id="KW-0808">Transferase</keyword>
<dbReference type="Proteomes" id="UP000643580">
    <property type="component" value="Unassembled WGS sequence"/>
</dbReference>
<dbReference type="CDD" id="cd02440">
    <property type="entry name" value="AdoMet_MTases"/>
    <property type="match status" value="1"/>
</dbReference>
<dbReference type="EMBL" id="JACJTD010000013">
    <property type="protein sequence ID" value="MBD2647177.1"/>
    <property type="molecule type" value="Genomic_DNA"/>
</dbReference>
<dbReference type="PANTHER" id="PTHR43861">
    <property type="entry name" value="TRANS-ACONITATE 2-METHYLTRANSFERASE-RELATED"/>
    <property type="match status" value="1"/>
</dbReference>
<proteinExistence type="predicted"/>
<organism evidence="1 2">
    <name type="scientific">Nostoc foliaceum FACHB-393</name>
    <dbReference type="NCBI Taxonomy" id="2692915"/>
    <lineage>
        <taxon>Bacteria</taxon>
        <taxon>Bacillati</taxon>
        <taxon>Cyanobacteriota</taxon>
        <taxon>Cyanophyceae</taxon>
        <taxon>Nostocales</taxon>
        <taxon>Nostocaceae</taxon>
        <taxon>Nostoc</taxon>
        <taxon>Nostoc foliaceum</taxon>
    </lineage>
</organism>
<dbReference type="PANTHER" id="PTHR43861:SF6">
    <property type="entry name" value="METHYLTRANSFERASE TYPE 11"/>
    <property type="match status" value="1"/>
</dbReference>
<protein>
    <submittedName>
        <fullName evidence="1">Methyltransferase domain-containing protein</fullName>
    </submittedName>
</protein>
<dbReference type="GO" id="GO:0032259">
    <property type="term" value="P:methylation"/>
    <property type="evidence" value="ECO:0007669"/>
    <property type="project" value="UniProtKB-KW"/>
</dbReference>
<accession>A0ABR8I8T6</accession>
<evidence type="ECO:0000313" key="2">
    <source>
        <dbReference type="Proteomes" id="UP000643580"/>
    </source>
</evidence>
<dbReference type="GO" id="GO:0008168">
    <property type="term" value="F:methyltransferase activity"/>
    <property type="evidence" value="ECO:0007669"/>
    <property type="project" value="UniProtKB-KW"/>
</dbReference>
<gene>
    <name evidence="1" type="ORF">H6G92_13165</name>
</gene>
<dbReference type="Gene3D" id="3.40.50.150">
    <property type="entry name" value="Vaccinia Virus protein VP39"/>
    <property type="match status" value="1"/>
</dbReference>
<reference evidence="1 2" key="1">
    <citation type="journal article" date="2020" name="ISME J.">
        <title>Comparative genomics reveals insights into cyanobacterial evolution and habitat adaptation.</title>
        <authorList>
            <person name="Chen M.Y."/>
            <person name="Teng W.K."/>
            <person name="Zhao L."/>
            <person name="Hu C.X."/>
            <person name="Zhou Y.K."/>
            <person name="Han B.P."/>
            <person name="Song L.R."/>
            <person name="Shu W.S."/>
        </authorList>
    </citation>
    <scope>NUCLEOTIDE SEQUENCE [LARGE SCALE GENOMIC DNA]</scope>
    <source>
        <strain evidence="1 2">FACHB-393</strain>
    </source>
</reference>
<sequence length="247" mass="28183">MSNFVSSSVEALDNLTVTWERLIPQRMGKDSASRKIMELHLGRYETATKYVLGKRVLDIACGSGYGSQMLRVAGASSVVGVDICSQIVEYAKKHYQIPGINFICADAEQFECSEPFDVIISFETIEHLKNPTNFLKQLSNYLTSNGVLMLSVPLGETRHFDPYHLHAFTHEQIFTLLETTGFSVDYYRCDQCFLSRSELLYWKQLYSESSPSFWKLLFTRKGWQVIHDLVFQGGFDAPQLLVTAYKK</sequence>
<dbReference type="Pfam" id="PF13489">
    <property type="entry name" value="Methyltransf_23"/>
    <property type="match status" value="1"/>
</dbReference>